<accession>A0AAN8XS16</accession>
<name>A0AAN8XS16_HALRR</name>
<proteinExistence type="predicted"/>
<evidence type="ECO:0000313" key="2">
    <source>
        <dbReference type="Proteomes" id="UP001381693"/>
    </source>
</evidence>
<gene>
    <name evidence="1" type="ORF">SK128_005431</name>
</gene>
<organism evidence="1 2">
    <name type="scientific">Halocaridina rubra</name>
    <name type="common">Hawaiian red shrimp</name>
    <dbReference type="NCBI Taxonomy" id="373956"/>
    <lineage>
        <taxon>Eukaryota</taxon>
        <taxon>Metazoa</taxon>
        <taxon>Ecdysozoa</taxon>
        <taxon>Arthropoda</taxon>
        <taxon>Crustacea</taxon>
        <taxon>Multicrustacea</taxon>
        <taxon>Malacostraca</taxon>
        <taxon>Eumalacostraca</taxon>
        <taxon>Eucarida</taxon>
        <taxon>Decapoda</taxon>
        <taxon>Pleocyemata</taxon>
        <taxon>Caridea</taxon>
        <taxon>Atyoidea</taxon>
        <taxon>Atyidae</taxon>
        <taxon>Halocaridina</taxon>
    </lineage>
</organism>
<dbReference type="AlphaFoldDB" id="A0AAN8XS16"/>
<evidence type="ECO:0000313" key="1">
    <source>
        <dbReference type="EMBL" id="KAK7084643.1"/>
    </source>
</evidence>
<reference evidence="1 2" key="1">
    <citation type="submission" date="2023-11" db="EMBL/GenBank/DDBJ databases">
        <title>Halocaridina rubra genome assembly.</title>
        <authorList>
            <person name="Smith C."/>
        </authorList>
    </citation>
    <scope>NUCLEOTIDE SEQUENCE [LARGE SCALE GENOMIC DNA]</scope>
    <source>
        <strain evidence="1">EP-1</strain>
        <tissue evidence="1">Whole</tissue>
    </source>
</reference>
<keyword evidence="2" id="KW-1185">Reference proteome</keyword>
<comment type="caution">
    <text evidence="1">The sequence shown here is derived from an EMBL/GenBank/DDBJ whole genome shotgun (WGS) entry which is preliminary data.</text>
</comment>
<dbReference type="Proteomes" id="UP001381693">
    <property type="component" value="Unassembled WGS sequence"/>
</dbReference>
<protein>
    <submittedName>
        <fullName evidence="1">Uncharacterized protein</fullName>
    </submittedName>
</protein>
<dbReference type="EMBL" id="JAXCGZ010002021">
    <property type="protein sequence ID" value="KAK7084643.1"/>
    <property type="molecule type" value="Genomic_DNA"/>
</dbReference>
<sequence length="115" mass="12884">MPTLAPKTLAYSLYISYYPSASCKSQHSPPYASLITDFISFCRENTVKSRSLTIAPKECFPKPTNLFRSVLPILMIDTGTPQHPQEMLLILISIKGTVQRLHSLYTKARGRKGLP</sequence>